<evidence type="ECO:0000259" key="5">
    <source>
        <dbReference type="SMART" id="SM00852"/>
    </source>
</evidence>
<dbReference type="GO" id="GO:0097112">
    <property type="term" value="P:gamma-aminobutyric acid receptor clustering"/>
    <property type="evidence" value="ECO:0007669"/>
    <property type="project" value="TreeGrafter"/>
</dbReference>
<dbReference type="GO" id="GO:0046872">
    <property type="term" value="F:metal ion binding"/>
    <property type="evidence" value="ECO:0007669"/>
    <property type="project" value="UniProtKB-UniRule"/>
</dbReference>
<accession>A0A2G9T3D8</accession>
<dbReference type="OrthoDB" id="4349954at2759"/>
<dbReference type="GO" id="GO:0072579">
    <property type="term" value="P:glycine receptor clustering"/>
    <property type="evidence" value="ECO:0007669"/>
    <property type="project" value="TreeGrafter"/>
</dbReference>
<dbReference type="GO" id="GO:0030425">
    <property type="term" value="C:dendrite"/>
    <property type="evidence" value="ECO:0007669"/>
    <property type="project" value="TreeGrafter"/>
</dbReference>
<dbReference type="GO" id="GO:0099634">
    <property type="term" value="C:postsynaptic specialization membrane"/>
    <property type="evidence" value="ECO:0007669"/>
    <property type="project" value="GOC"/>
</dbReference>
<dbReference type="Pfam" id="PF00994">
    <property type="entry name" value="MoCF_biosynth"/>
    <property type="match status" value="1"/>
</dbReference>
<dbReference type="SUPFAM" id="SSF63882">
    <property type="entry name" value="MoeA N-terminal region -like"/>
    <property type="match status" value="1"/>
</dbReference>
<dbReference type="FunFam" id="3.40.980.10:FF:000001">
    <property type="entry name" value="Molybdopterin molybdenumtransferase"/>
    <property type="match status" value="1"/>
</dbReference>
<dbReference type="PANTHER" id="PTHR10192:SF5">
    <property type="entry name" value="GEPHYRIN"/>
    <property type="match status" value="1"/>
</dbReference>
<dbReference type="InterPro" id="IPR001453">
    <property type="entry name" value="MoaB/Mog_dom"/>
</dbReference>
<dbReference type="InterPro" id="IPR038987">
    <property type="entry name" value="MoeA-like"/>
</dbReference>
<comment type="similarity">
    <text evidence="1">In the N-terminal section; belongs to the MoaB/Mog family.</text>
</comment>
<dbReference type="PANTHER" id="PTHR10192">
    <property type="entry name" value="MOLYBDOPTERIN BIOSYNTHESIS PROTEIN"/>
    <property type="match status" value="1"/>
</dbReference>
<sequence length="184" mass="20144">MIVARHWYERFGNVDNMPGSDISKGDLLLDSGCTLGSAEIGVLAGSGKRSVLMYRRPKVCVLSTGNELAECTAEDIPVGHIRDTNRPQLIALFNSLGFKAIDAGIAVDRRECLVEAMRVSFRYAHVLVTSGGVSMGEKDLMKDVLMNDFGFKIHFGRVWMKPGLPTTFATGMVDGEKKFVFALP</sequence>
<evidence type="ECO:0000256" key="2">
    <source>
        <dbReference type="ARBA" id="ARBA00013269"/>
    </source>
</evidence>
<dbReference type="Gene3D" id="3.40.980.10">
    <property type="entry name" value="MoaB/Mog-like domain"/>
    <property type="match status" value="1"/>
</dbReference>
<dbReference type="GO" id="GO:0005829">
    <property type="term" value="C:cytosol"/>
    <property type="evidence" value="ECO:0007669"/>
    <property type="project" value="TreeGrafter"/>
</dbReference>
<dbReference type="Proteomes" id="UP000230423">
    <property type="component" value="Unassembled WGS sequence"/>
</dbReference>
<dbReference type="GO" id="GO:0061599">
    <property type="term" value="F:molybdopterin molybdotransferase activity"/>
    <property type="evidence" value="ECO:0007669"/>
    <property type="project" value="UniProtKB-UniRule"/>
</dbReference>
<dbReference type="GO" id="GO:0098970">
    <property type="term" value="P:postsynaptic neurotransmitter receptor diffusion trapping"/>
    <property type="evidence" value="ECO:0007669"/>
    <property type="project" value="TreeGrafter"/>
</dbReference>
<name>A0A2G9T3D8_TELCI</name>
<comment type="pathway">
    <text evidence="4">Cofactor biosynthesis; molybdopterin biosynthesis.</text>
</comment>
<dbReference type="AlphaFoldDB" id="A0A2G9T3D8"/>
<dbReference type="SUPFAM" id="SSF53218">
    <property type="entry name" value="Molybdenum cofactor biosynthesis proteins"/>
    <property type="match status" value="1"/>
</dbReference>
<comment type="similarity">
    <text evidence="4">Belongs to the MoeA family.</text>
</comment>
<keyword evidence="3 4" id="KW-0501">Molybdenum cofactor biosynthesis</keyword>
<dbReference type="GO" id="GO:0007529">
    <property type="term" value="P:establishment of synaptic specificity at neuromuscular junction"/>
    <property type="evidence" value="ECO:0007669"/>
    <property type="project" value="TreeGrafter"/>
</dbReference>
<reference evidence="6 7" key="1">
    <citation type="submission" date="2015-09" db="EMBL/GenBank/DDBJ databases">
        <title>Draft genome of the parasitic nematode Teladorsagia circumcincta isolate WARC Sus (inbred).</title>
        <authorList>
            <person name="Mitreva M."/>
        </authorList>
    </citation>
    <scope>NUCLEOTIDE SEQUENCE [LARGE SCALE GENOMIC DNA]</scope>
    <source>
        <strain evidence="6 7">S</strain>
    </source>
</reference>
<gene>
    <name evidence="6" type="ORF">TELCIR_26238</name>
</gene>
<dbReference type="GO" id="GO:0061598">
    <property type="term" value="F:molybdopterin adenylyltransferase activity"/>
    <property type="evidence" value="ECO:0007669"/>
    <property type="project" value="UniProtKB-UniRule"/>
</dbReference>
<dbReference type="PROSITE" id="PS01079">
    <property type="entry name" value="MOCF_BIOSYNTHESIS_2"/>
    <property type="match status" value="1"/>
</dbReference>
<dbReference type="GO" id="GO:0006777">
    <property type="term" value="P:Mo-molybdopterin cofactor biosynthetic process"/>
    <property type="evidence" value="ECO:0007669"/>
    <property type="project" value="UniProtKB-UniRule"/>
</dbReference>
<dbReference type="EMBL" id="KZ428029">
    <property type="protein sequence ID" value="PIO52456.1"/>
    <property type="molecule type" value="Genomic_DNA"/>
</dbReference>
<dbReference type="EC" id="2.10.1.1" evidence="2"/>
<keyword evidence="4" id="KW-0808">Transferase</keyword>
<feature type="domain" description="MoaB/Mog" evidence="5">
    <location>
        <begin position="60"/>
        <end position="182"/>
    </location>
</feature>
<comment type="function">
    <text evidence="4">Catalyzes two steps in the biosynthesis of the molybdenum cofactor. In the first step, molybdopterin is adenylated. Subsequently, molybdate is inserted into adenylated molybdopterin and AMP is released.</text>
</comment>
<feature type="non-terminal residue" evidence="6">
    <location>
        <position position="184"/>
    </location>
</feature>
<dbReference type="UniPathway" id="UPA00344"/>
<dbReference type="InterPro" id="IPR036425">
    <property type="entry name" value="MoaB/Mog-like_dom_sf"/>
</dbReference>
<protein>
    <recommendedName>
        <fullName evidence="2">molybdopterin molybdotransferase</fullName>
        <ecNumber evidence="2">2.10.1.1</ecNumber>
    </recommendedName>
</protein>
<dbReference type="InterPro" id="IPR036135">
    <property type="entry name" value="MoeA_linker/N_sf"/>
</dbReference>
<organism evidence="6 7">
    <name type="scientific">Teladorsagia circumcincta</name>
    <name type="common">Brown stomach worm</name>
    <name type="synonym">Ostertagia circumcincta</name>
    <dbReference type="NCBI Taxonomy" id="45464"/>
    <lineage>
        <taxon>Eukaryota</taxon>
        <taxon>Metazoa</taxon>
        <taxon>Ecdysozoa</taxon>
        <taxon>Nematoda</taxon>
        <taxon>Chromadorea</taxon>
        <taxon>Rhabditida</taxon>
        <taxon>Rhabditina</taxon>
        <taxon>Rhabditomorpha</taxon>
        <taxon>Strongyloidea</taxon>
        <taxon>Trichostrongylidae</taxon>
        <taxon>Teladorsagia</taxon>
    </lineage>
</organism>
<evidence type="ECO:0000256" key="4">
    <source>
        <dbReference type="RuleBase" id="RU365090"/>
    </source>
</evidence>
<dbReference type="GO" id="GO:0005524">
    <property type="term" value="F:ATP binding"/>
    <property type="evidence" value="ECO:0007669"/>
    <property type="project" value="UniProtKB-UniRule"/>
</dbReference>
<evidence type="ECO:0000256" key="1">
    <source>
        <dbReference type="ARBA" id="ARBA00007589"/>
    </source>
</evidence>
<dbReference type="InterPro" id="IPR008284">
    <property type="entry name" value="MoCF_biosynth_CS"/>
</dbReference>
<keyword evidence="4" id="KW-0479">Metal-binding</keyword>
<evidence type="ECO:0000256" key="3">
    <source>
        <dbReference type="ARBA" id="ARBA00023150"/>
    </source>
</evidence>
<comment type="catalytic activity">
    <reaction evidence="4">
        <text>molybdopterin + ATP + H(+) = adenylyl-molybdopterin + diphosphate</text>
        <dbReference type="Rhea" id="RHEA:31331"/>
        <dbReference type="ChEBI" id="CHEBI:15378"/>
        <dbReference type="ChEBI" id="CHEBI:30616"/>
        <dbReference type="ChEBI" id="CHEBI:33019"/>
        <dbReference type="ChEBI" id="CHEBI:58698"/>
        <dbReference type="ChEBI" id="CHEBI:62727"/>
    </reaction>
</comment>
<evidence type="ECO:0000313" key="6">
    <source>
        <dbReference type="EMBL" id="PIO52456.1"/>
    </source>
</evidence>
<proteinExistence type="inferred from homology"/>
<evidence type="ECO:0000313" key="7">
    <source>
        <dbReference type="Proteomes" id="UP000230423"/>
    </source>
</evidence>
<dbReference type="SMART" id="SM00852">
    <property type="entry name" value="MoCF_biosynth"/>
    <property type="match status" value="1"/>
</dbReference>
<keyword evidence="4" id="KW-0460">Magnesium</keyword>
<comment type="cofactor">
    <cofactor evidence="4">
        <name>Mg(2+)</name>
        <dbReference type="ChEBI" id="CHEBI:18420"/>
    </cofactor>
</comment>
<keyword evidence="4" id="KW-0500">Molybdenum</keyword>
<keyword evidence="7" id="KW-1185">Reference proteome</keyword>
<comment type="catalytic activity">
    <reaction evidence="4">
        <text>adenylyl-molybdopterin + molybdate = Mo-molybdopterin + AMP + H(+)</text>
        <dbReference type="Rhea" id="RHEA:35047"/>
        <dbReference type="ChEBI" id="CHEBI:15378"/>
        <dbReference type="ChEBI" id="CHEBI:36264"/>
        <dbReference type="ChEBI" id="CHEBI:62727"/>
        <dbReference type="ChEBI" id="CHEBI:71302"/>
        <dbReference type="ChEBI" id="CHEBI:456215"/>
    </reaction>
</comment>